<dbReference type="GO" id="GO:0005737">
    <property type="term" value="C:cytoplasm"/>
    <property type="evidence" value="ECO:0007669"/>
    <property type="project" value="TreeGrafter"/>
</dbReference>
<dbReference type="GO" id="GO:0032259">
    <property type="term" value="P:methylation"/>
    <property type="evidence" value="ECO:0007669"/>
    <property type="project" value="UniProtKB-KW"/>
</dbReference>
<comment type="function">
    <text evidence="9">Dioxygenase that repairs alkylated DNA and RNA containing 3-methylcytosine or 1-methyladenine by oxidative demethylation. Has highest activity towards 3-methylcytosine. Has lower activity towards alkylated DNA containing ethenoadenine, and no detectable activity towards 1-methylguanine or 3-methylthymine. Accepts double-stranded and single-stranded substrates. Requires molecular oxygen, alpha-ketoglutarate and iron. Provides extensive resistance to alkylating agents such as MMS and DMS (SN2 agents), but not to MMNG and MNU (SN1 agents).</text>
</comment>
<dbReference type="PROSITE" id="PS51471">
    <property type="entry name" value="FE2OG_OXY"/>
    <property type="match status" value="1"/>
</dbReference>
<protein>
    <recommendedName>
        <fullName evidence="11">Alpha-ketoglutarate-dependent dioxygenase AlkB</fullName>
        <ecNumber evidence="10">1.14.11.33</ecNumber>
    </recommendedName>
    <alternativeName>
        <fullName evidence="12">Alkylated DNA repair protein AlkB</fullName>
    </alternativeName>
    <alternativeName>
        <fullName evidence="13">DNA oxidative demethylase AlkB</fullName>
    </alternativeName>
</protein>
<evidence type="ECO:0000256" key="5">
    <source>
        <dbReference type="ARBA" id="ARBA00023002"/>
    </source>
</evidence>
<dbReference type="OrthoDB" id="9796932at2"/>
<keyword evidence="17" id="KW-1185">Reference proteome</keyword>
<feature type="domain" description="Fe2OG dioxygenase" evidence="15">
    <location>
        <begin position="120"/>
        <end position="220"/>
    </location>
</feature>
<feature type="binding site" evidence="14">
    <location>
        <position position="194"/>
    </location>
    <ligand>
        <name>Fe cation</name>
        <dbReference type="ChEBI" id="CHEBI:24875"/>
        <note>catalytic</note>
    </ligand>
</feature>
<evidence type="ECO:0000256" key="13">
    <source>
        <dbReference type="ARBA" id="ARBA00082512"/>
    </source>
</evidence>
<evidence type="ECO:0000259" key="15">
    <source>
        <dbReference type="PROSITE" id="PS51471"/>
    </source>
</evidence>
<comment type="catalytic activity">
    <reaction evidence="8">
        <text>a methylated nucleobase within DNA + 2-oxoglutarate + O2 = a nucleobase within DNA + formaldehyde + succinate + CO2</text>
        <dbReference type="Rhea" id="RHEA:30299"/>
        <dbReference type="Rhea" id="RHEA-COMP:12192"/>
        <dbReference type="Rhea" id="RHEA-COMP:12193"/>
        <dbReference type="ChEBI" id="CHEBI:15379"/>
        <dbReference type="ChEBI" id="CHEBI:16526"/>
        <dbReference type="ChEBI" id="CHEBI:16810"/>
        <dbReference type="ChEBI" id="CHEBI:16842"/>
        <dbReference type="ChEBI" id="CHEBI:30031"/>
        <dbReference type="ChEBI" id="CHEBI:32875"/>
        <dbReference type="ChEBI" id="CHEBI:64428"/>
        <dbReference type="EC" id="1.14.11.33"/>
    </reaction>
</comment>
<evidence type="ECO:0000256" key="6">
    <source>
        <dbReference type="ARBA" id="ARBA00023004"/>
    </source>
</evidence>
<dbReference type="SUPFAM" id="SSF51197">
    <property type="entry name" value="Clavaminate synthase-like"/>
    <property type="match status" value="1"/>
</dbReference>
<dbReference type="Gene3D" id="2.60.120.590">
    <property type="entry name" value="Alpha-ketoglutarate-dependent dioxygenase AlkB-like"/>
    <property type="match status" value="1"/>
</dbReference>
<dbReference type="PANTHER" id="PTHR16557:SF2">
    <property type="entry name" value="NUCLEIC ACID DIOXYGENASE ALKBH1"/>
    <property type="match status" value="1"/>
</dbReference>
<evidence type="ECO:0000313" key="16">
    <source>
        <dbReference type="EMBL" id="TXL68544.1"/>
    </source>
</evidence>
<evidence type="ECO:0000256" key="7">
    <source>
        <dbReference type="ARBA" id="ARBA00023204"/>
    </source>
</evidence>
<dbReference type="NCBIfam" id="NF011930">
    <property type="entry name" value="PRK15401.1"/>
    <property type="match status" value="1"/>
</dbReference>
<dbReference type="GO" id="GO:0008168">
    <property type="term" value="F:methyltransferase activity"/>
    <property type="evidence" value="ECO:0007669"/>
    <property type="project" value="UniProtKB-KW"/>
</dbReference>
<gene>
    <name evidence="16" type="primary">alkB</name>
    <name evidence="16" type="ORF">FHP08_02365</name>
</gene>
<sequence>MTPDLFESVAPPLPGEAAAEPLAEGAVVLRGFALPAEAALLDGLQRVVAQAPLRRMVTPGGFTMSVAMTNCGALGWVSDRRGYRYAPRDPGSALPWPAMPQAFARLAVAAAARAGFPGFAPDACLVNRYEPGARLTLHQDRNERDFGAPIVSVSLGLPAVFLFGGRERSERPRRIPLAHGDVVVWGGPARLRHHGVMPVKSGDHPLLGGCRVNLTFRRAA</sequence>
<dbReference type="EMBL" id="VDUY01000001">
    <property type="protein sequence ID" value="TXL68544.1"/>
    <property type="molecule type" value="Genomic_DNA"/>
</dbReference>
<evidence type="ECO:0000313" key="17">
    <source>
        <dbReference type="Proteomes" id="UP000321548"/>
    </source>
</evidence>
<dbReference type="GO" id="GO:0006281">
    <property type="term" value="P:DNA repair"/>
    <property type="evidence" value="ECO:0007669"/>
    <property type="project" value="UniProtKB-KW"/>
</dbReference>
<organism evidence="16 17">
    <name type="scientific">Zeimonas arvi</name>
    <dbReference type="NCBI Taxonomy" id="2498847"/>
    <lineage>
        <taxon>Bacteria</taxon>
        <taxon>Pseudomonadati</taxon>
        <taxon>Pseudomonadota</taxon>
        <taxon>Betaproteobacteria</taxon>
        <taxon>Burkholderiales</taxon>
        <taxon>Burkholderiaceae</taxon>
        <taxon>Zeimonas</taxon>
    </lineage>
</organism>
<dbReference type="GO" id="GO:0035513">
    <property type="term" value="P:oxidative RNA demethylation"/>
    <property type="evidence" value="ECO:0007669"/>
    <property type="project" value="TreeGrafter"/>
</dbReference>
<evidence type="ECO:0000256" key="8">
    <source>
        <dbReference type="ARBA" id="ARBA00050106"/>
    </source>
</evidence>
<dbReference type="AlphaFoldDB" id="A0A5C8P665"/>
<evidence type="ECO:0000256" key="12">
    <source>
        <dbReference type="ARBA" id="ARBA00080712"/>
    </source>
</evidence>
<feature type="binding site" evidence="14">
    <location>
        <position position="140"/>
    </location>
    <ligand>
        <name>Fe cation</name>
        <dbReference type="ChEBI" id="CHEBI:24875"/>
        <note>catalytic</note>
    </ligand>
</feature>
<keyword evidence="3" id="KW-0227">DNA damage</keyword>
<evidence type="ECO:0000256" key="14">
    <source>
        <dbReference type="PIRSR" id="PIRSR604574-2"/>
    </source>
</evidence>
<dbReference type="FunFam" id="2.60.120.590:FF:000005">
    <property type="entry name" value="Alpha-ketoglutarate-dependent dioxygenase AlkB"/>
    <property type="match status" value="1"/>
</dbReference>
<dbReference type="Proteomes" id="UP000321548">
    <property type="component" value="Unassembled WGS sequence"/>
</dbReference>
<evidence type="ECO:0000256" key="11">
    <source>
        <dbReference type="ARBA" id="ARBA00072243"/>
    </source>
</evidence>
<keyword evidence="6 14" id="KW-0408">Iron</keyword>
<evidence type="ECO:0000256" key="1">
    <source>
        <dbReference type="ARBA" id="ARBA00007879"/>
    </source>
</evidence>
<dbReference type="Pfam" id="PF13532">
    <property type="entry name" value="2OG-FeII_Oxy_2"/>
    <property type="match status" value="1"/>
</dbReference>
<evidence type="ECO:0000256" key="10">
    <source>
        <dbReference type="ARBA" id="ARBA00066725"/>
    </source>
</evidence>
<reference evidence="16 17" key="1">
    <citation type="submission" date="2019-06" db="EMBL/GenBank/DDBJ databases">
        <title>Quisquiliibacterium sp. nov., isolated from a maize field.</title>
        <authorList>
            <person name="Lin S.-Y."/>
            <person name="Tsai C.-F."/>
            <person name="Young C.-C."/>
        </authorList>
    </citation>
    <scope>NUCLEOTIDE SEQUENCE [LARGE SCALE GENOMIC DNA]</scope>
    <source>
        <strain evidence="16 17">CC-CFT501</strain>
    </source>
</reference>
<evidence type="ECO:0000256" key="3">
    <source>
        <dbReference type="ARBA" id="ARBA00022763"/>
    </source>
</evidence>
<evidence type="ECO:0000256" key="4">
    <source>
        <dbReference type="ARBA" id="ARBA00022964"/>
    </source>
</evidence>
<dbReference type="PANTHER" id="PTHR16557">
    <property type="entry name" value="ALKYLATED DNA REPAIR PROTEIN ALKB-RELATED"/>
    <property type="match status" value="1"/>
</dbReference>
<keyword evidence="4" id="KW-0223">Dioxygenase</keyword>
<dbReference type="EC" id="1.14.11.33" evidence="10"/>
<dbReference type="RefSeq" id="WP_147702684.1">
    <property type="nucleotide sequence ID" value="NZ_VDUY01000001.1"/>
</dbReference>
<dbReference type="GO" id="GO:0035515">
    <property type="term" value="F:oxidative RNA demethylase activity"/>
    <property type="evidence" value="ECO:0007669"/>
    <property type="project" value="TreeGrafter"/>
</dbReference>
<keyword evidence="16" id="KW-0489">Methyltransferase</keyword>
<keyword evidence="2 14" id="KW-0479">Metal-binding</keyword>
<dbReference type="GO" id="GO:0035516">
    <property type="term" value="F:broad specificity oxidative DNA demethylase activity"/>
    <property type="evidence" value="ECO:0007669"/>
    <property type="project" value="UniProtKB-EC"/>
</dbReference>
<accession>A0A5C8P665</accession>
<comment type="similarity">
    <text evidence="1">Belongs to the alkB family.</text>
</comment>
<dbReference type="InterPro" id="IPR037151">
    <property type="entry name" value="AlkB-like_sf"/>
</dbReference>
<dbReference type="InterPro" id="IPR027450">
    <property type="entry name" value="AlkB-like"/>
</dbReference>
<evidence type="ECO:0000256" key="2">
    <source>
        <dbReference type="ARBA" id="ARBA00022723"/>
    </source>
</evidence>
<evidence type="ECO:0000256" key="9">
    <source>
        <dbReference type="ARBA" id="ARBA00055649"/>
    </source>
</evidence>
<name>A0A5C8P665_9BURK</name>
<keyword evidence="7" id="KW-0234">DNA repair</keyword>
<dbReference type="GO" id="GO:0008198">
    <property type="term" value="F:ferrous iron binding"/>
    <property type="evidence" value="ECO:0007669"/>
    <property type="project" value="TreeGrafter"/>
</dbReference>
<keyword evidence="16" id="KW-0808">Transferase</keyword>
<feature type="binding site" evidence="14">
    <location>
        <position position="138"/>
    </location>
    <ligand>
        <name>Fe cation</name>
        <dbReference type="ChEBI" id="CHEBI:24875"/>
        <note>catalytic</note>
    </ligand>
</feature>
<comment type="caution">
    <text evidence="16">The sequence shown here is derived from an EMBL/GenBank/DDBJ whole genome shotgun (WGS) entry which is preliminary data.</text>
</comment>
<dbReference type="InterPro" id="IPR004574">
    <property type="entry name" value="Alkb"/>
</dbReference>
<keyword evidence="5 16" id="KW-0560">Oxidoreductase</keyword>
<dbReference type="InterPro" id="IPR005123">
    <property type="entry name" value="Oxoglu/Fe-dep_dioxygenase_dom"/>
</dbReference>
<proteinExistence type="inferred from homology"/>
<comment type="cofactor">
    <cofactor evidence="14">
        <name>Fe(2+)</name>
        <dbReference type="ChEBI" id="CHEBI:29033"/>
    </cofactor>
    <text evidence="14">Binds 1 Fe(2+) ion per subunit.</text>
</comment>